<dbReference type="Proteomes" id="UP001367676">
    <property type="component" value="Unassembled WGS sequence"/>
</dbReference>
<accession>A0AAN9Y6Y3</accession>
<feature type="compositionally biased region" description="Basic residues" evidence="1">
    <location>
        <begin position="169"/>
        <end position="188"/>
    </location>
</feature>
<keyword evidence="2" id="KW-0812">Transmembrane</keyword>
<proteinExistence type="predicted"/>
<evidence type="ECO:0000256" key="2">
    <source>
        <dbReference type="SAM" id="Phobius"/>
    </source>
</evidence>
<evidence type="ECO:0000313" key="4">
    <source>
        <dbReference type="Proteomes" id="UP001367676"/>
    </source>
</evidence>
<sequence>MLEGNETCGMEDKSVSTSDDFLPCHSTFRKEYHDEKMDWNILAVEKLLTALINTKLMSIRRMPPSDSDSERSCYYYPEDFRDREPPDKRTYRTSRSPRQHRCSKHDQQEEQQQRSCISKVQKWSDDLEMETTFVTKLATEETSFERPTELKTVTSKDGSTIVEIERKPSAPRKKRRKKRKRTQRKKKISRIDPEDLPKRARWTIIITSGLLILTCMFLVGITLRMAPVIDQMVRTQNEELMNSLNRNTNPSYYSSIGATG</sequence>
<reference evidence="3 4" key="1">
    <citation type="submission" date="2024-03" db="EMBL/GenBank/DDBJ databases">
        <title>Adaptation during the transition from Ophiocordyceps entomopathogen to insect associate is accompanied by gene loss and intensified selection.</title>
        <authorList>
            <person name="Ward C.M."/>
            <person name="Onetto C.A."/>
            <person name="Borneman A.R."/>
        </authorList>
    </citation>
    <scope>NUCLEOTIDE SEQUENCE [LARGE SCALE GENOMIC DNA]</scope>
    <source>
        <strain evidence="3">AWRI1</strain>
        <tissue evidence="3">Single Adult Female</tissue>
    </source>
</reference>
<name>A0AAN9Y6Y3_9HEMI</name>
<feature type="region of interest" description="Disordered" evidence="1">
    <location>
        <begin position="60"/>
        <end position="116"/>
    </location>
</feature>
<organism evidence="3 4">
    <name type="scientific">Parthenolecanium corni</name>
    <dbReference type="NCBI Taxonomy" id="536013"/>
    <lineage>
        <taxon>Eukaryota</taxon>
        <taxon>Metazoa</taxon>
        <taxon>Ecdysozoa</taxon>
        <taxon>Arthropoda</taxon>
        <taxon>Hexapoda</taxon>
        <taxon>Insecta</taxon>
        <taxon>Pterygota</taxon>
        <taxon>Neoptera</taxon>
        <taxon>Paraneoptera</taxon>
        <taxon>Hemiptera</taxon>
        <taxon>Sternorrhyncha</taxon>
        <taxon>Coccoidea</taxon>
        <taxon>Coccidae</taxon>
        <taxon>Parthenolecanium</taxon>
    </lineage>
</organism>
<feature type="region of interest" description="Disordered" evidence="1">
    <location>
        <begin position="153"/>
        <end position="192"/>
    </location>
</feature>
<evidence type="ECO:0000256" key="1">
    <source>
        <dbReference type="SAM" id="MobiDB-lite"/>
    </source>
</evidence>
<keyword evidence="2" id="KW-1133">Transmembrane helix</keyword>
<protein>
    <submittedName>
        <fullName evidence="3">Uncharacterized protein</fullName>
    </submittedName>
</protein>
<feature type="compositionally biased region" description="Basic and acidic residues" evidence="1">
    <location>
        <begin position="78"/>
        <end position="90"/>
    </location>
</feature>
<dbReference type="EMBL" id="JBBCAQ010000010">
    <property type="protein sequence ID" value="KAK7601356.1"/>
    <property type="molecule type" value="Genomic_DNA"/>
</dbReference>
<dbReference type="AlphaFoldDB" id="A0AAN9Y6Y3"/>
<feature type="transmembrane region" description="Helical" evidence="2">
    <location>
        <begin position="202"/>
        <end position="223"/>
    </location>
</feature>
<gene>
    <name evidence="3" type="ORF">V9T40_008797</name>
</gene>
<keyword evidence="4" id="KW-1185">Reference proteome</keyword>
<keyword evidence="2" id="KW-0472">Membrane</keyword>
<feature type="compositionally biased region" description="Basic residues" evidence="1">
    <location>
        <begin position="91"/>
        <end position="103"/>
    </location>
</feature>
<evidence type="ECO:0000313" key="3">
    <source>
        <dbReference type="EMBL" id="KAK7601356.1"/>
    </source>
</evidence>
<comment type="caution">
    <text evidence="3">The sequence shown here is derived from an EMBL/GenBank/DDBJ whole genome shotgun (WGS) entry which is preliminary data.</text>
</comment>